<evidence type="ECO:0000313" key="3">
    <source>
        <dbReference type="Proteomes" id="UP000679247"/>
    </source>
</evidence>
<proteinExistence type="predicted"/>
<keyword evidence="1" id="KW-0472">Membrane</keyword>
<name>A0ABX8F9V9_9BACI</name>
<sequence length="110" mass="13703">MNDLWEKLQYFWYDVILLNLYEFWNWFWFYRKGKVKFRVFIIDDMYNVSAETKNRSVHNCYGTTLEIAKQIAMFRLNNRESRIIYGTIEDIKEGYPEQYNEQQRDEIKTK</sequence>
<evidence type="ECO:0000256" key="1">
    <source>
        <dbReference type="SAM" id="Phobius"/>
    </source>
</evidence>
<feature type="transmembrane region" description="Helical" evidence="1">
    <location>
        <begin position="12"/>
        <end position="30"/>
    </location>
</feature>
<keyword evidence="1" id="KW-1133">Transmembrane helix</keyword>
<evidence type="ECO:0000313" key="2">
    <source>
        <dbReference type="EMBL" id="QVY60915.1"/>
    </source>
</evidence>
<reference evidence="2 3" key="1">
    <citation type="submission" date="2021-03" db="EMBL/GenBank/DDBJ databases">
        <title>The first data on the complete genome of the tetrodotoxin-producing bacterium.</title>
        <authorList>
            <person name="Melnikova D.I."/>
            <person name="Nijland R."/>
            <person name="Magarlamov T.Y."/>
        </authorList>
    </citation>
    <scope>NUCLEOTIDE SEQUENCE [LARGE SCALE GENOMIC DNA]</scope>
    <source>
        <strain evidence="2 3">1839</strain>
    </source>
</reference>
<keyword evidence="3" id="KW-1185">Reference proteome</keyword>
<organism evidence="2 3">
    <name type="scientific">Cytobacillus gottheilii</name>
    <dbReference type="NCBI Taxonomy" id="859144"/>
    <lineage>
        <taxon>Bacteria</taxon>
        <taxon>Bacillati</taxon>
        <taxon>Bacillota</taxon>
        <taxon>Bacilli</taxon>
        <taxon>Bacillales</taxon>
        <taxon>Bacillaceae</taxon>
        <taxon>Cytobacillus</taxon>
    </lineage>
</organism>
<keyword evidence="1" id="KW-0812">Transmembrane</keyword>
<dbReference type="Proteomes" id="UP000679247">
    <property type="component" value="Chromosome"/>
</dbReference>
<protein>
    <submittedName>
        <fullName evidence="2">Uncharacterized protein</fullName>
    </submittedName>
</protein>
<dbReference type="RefSeq" id="WP_214475690.1">
    <property type="nucleotide sequence ID" value="NZ_CP071709.1"/>
</dbReference>
<gene>
    <name evidence="2" type="ORF">J1899_18370</name>
</gene>
<accession>A0ABX8F9V9</accession>
<dbReference type="EMBL" id="CP071709">
    <property type="protein sequence ID" value="QVY60915.1"/>
    <property type="molecule type" value="Genomic_DNA"/>
</dbReference>